<keyword evidence="1" id="KW-0378">Hydrolase</keyword>
<keyword evidence="1" id="KW-0255">Endonuclease</keyword>
<keyword evidence="1" id="KW-0540">Nuclease</keyword>
<evidence type="ECO:0000313" key="1">
    <source>
        <dbReference type="EMBL" id="MFC5411905.1"/>
    </source>
</evidence>
<proteinExistence type="predicted"/>
<protein>
    <submittedName>
        <fullName evidence="1">HNH endonuclease</fullName>
    </submittedName>
</protein>
<organism evidence="1 2">
    <name type="scientific">Larkinella bovis</name>
    <dbReference type="NCBI Taxonomy" id="683041"/>
    <lineage>
        <taxon>Bacteria</taxon>
        <taxon>Pseudomonadati</taxon>
        <taxon>Bacteroidota</taxon>
        <taxon>Cytophagia</taxon>
        <taxon>Cytophagales</taxon>
        <taxon>Spirosomataceae</taxon>
        <taxon>Larkinella</taxon>
    </lineage>
</organism>
<name>A0ABW0IH73_9BACT</name>
<dbReference type="EMBL" id="JBHSMA010000008">
    <property type="protein sequence ID" value="MFC5411905.1"/>
    <property type="molecule type" value="Genomic_DNA"/>
</dbReference>
<reference evidence="2" key="1">
    <citation type="journal article" date="2019" name="Int. J. Syst. Evol. Microbiol.">
        <title>The Global Catalogue of Microorganisms (GCM) 10K type strain sequencing project: providing services to taxonomists for standard genome sequencing and annotation.</title>
        <authorList>
            <consortium name="The Broad Institute Genomics Platform"/>
            <consortium name="The Broad Institute Genome Sequencing Center for Infectious Disease"/>
            <person name="Wu L."/>
            <person name="Ma J."/>
        </authorList>
    </citation>
    <scope>NUCLEOTIDE SEQUENCE [LARGE SCALE GENOMIC DNA]</scope>
    <source>
        <strain evidence="2">CCUG 55250</strain>
    </source>
</reference>
<accession>A0ABW0IH73</accession>
<dbReference type="Proteomes" id="UP001596106">
    <property type="component" value="Unassembled WGS sequence"/>
</dbReference>
<dbReference type="RefSeq" id="WP_379848872.1">
    <property type="nucleotide sequence ID" value="NZ_JBHSMA010000008.1"/>
</dbReference>
<sequence length="283" mass="33281">MRKIERPGFNVRTVFEQCISNMANQELRTELTDSLDKIERSEEDFNEKKETNEIYLIKRNVEISETANTDVLVKIYTERLVNKKNNARRYYDQILLSAPKGKCPLCNQRIADTLDHYLPKTLYPLLSVTPINLIPACSVCNKGKLIDYPLNSEQESLHPYYDNIENEEWLKCEVLEVNPIIFKYSVQSPDCWSELLKERVMNHFNSFKLNTLYVIHAIEEFANIKFQIEKLFNNGGQQLLKDHLSDCYESRKIIDRNSWQTAFYKALFDNDDFCRGNFIGNSY</sequence>
<comment type="caution">
    <text evidence="1">The sequence shown here is derived from an EMBL/GenBank/DDBJ whole genome shotgun (WGS) entry which is preliminary data.</text>
</comment>
<dbReference type="Gene3D" id="1.10.30.50">
    <property type="match status" value="1"/>
</dbReference>
<gene>
    <name evidence="1" type="ORF">ACFPMF_21455</name>
</gene>
<keyword evidence="2" id="KW-1185">Reference proteome</keyword>
<evidence type="ECO:0000313" key="2">
    <source>
        <dbReference type="Proteomes" id="UP001596106"/>
    </source>
</evidence>
<dbReference type="GO" id="GO:0004519">
    <property type="term" value="F:endonuclease activity"/>
    <property type="evidence" value="ECO:0007669"/>
    <property type="project" value="UniProtKB-KW"/>
</dbReference>